<dbReference type="PANTHER" id="PTHR11748:SF111">
    <property type="entry name" value="D-LACTATE DEHYDROGENASE, MITOCHONDRIAL-RELATED"/>
    <property type="match status" value="1"/>
</dbReference>
<dbReference type="InterPro" id="IPR016169">
    <property type="entry name" value="FAD-bd_PCMH_sub2"/>
</dbReference>
<reference evidence="4 5" key="1">
    <citation type="submission" date="2019-09" db="EMBL/GenBank/DDBJ databases">
        <title>YIM 132180 draft genome.</title>
        <authorList>
            <person name="Zhang K."/>
        </authorList>
    </citation>
    <scope>NUCLEOTIDE SEQUENCE [LARGE SCALE GENOMIC DNA]</scope>
    <source>
        <strain evidence="4 5">YIM 132180</strain>
    </source>
</reference>
<keyword evidence="2" id="KW-0285">Flavoprotein</keyword>
<dbReference type="GO" id="GO:0008720">
    <property type="term" value="F:D-lactate dehydrogenase (NAD+) activity"/>
    <property type="evidence" value="ECO:0007669"/>
    <property type="project" value="TreeGrafter"/>
</dbReference>
<evidence type="ECO:0000313" key="5">
    <source>
        <dbReference type="Proteomes" id="UP000432089"/>
    </source>
</evidence>
<dbReference type="GO" id="GO:1903457">
    <property type="term" value="P:lactate catabolic process"/>
    <property type="evidence" value="ECO:0007669"/>
    <property type="project" value="TreeGrafter"/>
</dbReference>
<dbReference type="PANTHER" id="PTHR11748">
    <property type="entry name" value="D-LACTATE DEHYDROGENASE"/>
    <property type="match status" value="1"/>
</dbReference>
<evidence type="ECO:0000259" key="3">
    <source>
        <dbReference type="PROSITE" id="PS51387"/>
    </source>
</evidence>
<dbReference type="PROSITE" id="PS51387">
    <property type="entry name" value="FAD_PCMH"/>
    <property type="match status" value="1"/>
</dbReference>
<dbReference type="InterPro" id="IPR016166">
    <property type="entry name" value="FAD-bd_PCMH"/>
</dbReference>
<comment type="caution">
    <text evidence="4">The sequence shown here is derived from an EMBL/GenBank/DDBJ whole genome shotgun (WGS) entry which is preliminary data.</text>
</comment>
<keyword evidence="5" id="KW-1185">Reference proteome</keyword>
<dbReference type="InterPro" id="IPR006094">
    <property type="entry name" value="Oxid_FAD_bind_N"/>
</dbReference>
<dbReference type="GO" id="GO:0071949">
    <property type="term" value="F:FAD binding"/>
    <property type="evidence" value="ECO:0007669"/>
    <property type="project" value="InterPro"/>
</dbReference>
<accession>A0A7V7TWX4</accession>
<dbReference type="Pfam" id="PF01565">
    <property type="entry name" value="FAD_binding_4"/>
    <property type="match status" value="1"/>
</dbReference>
<dbReference type="InterPro" id="IPR036318">
    <property type="entry name" value="FAD-bd_PCMH-like_sf"/>
</dbReference>
<dbReference type="EMBL" id="VZDO01000007">
    <property type="protein sequence ID" value="KAB0680050.1"/>
    <property type="molecule type" value="Genomic_DNA"/>
</dbReference>
<gene>
    <name evidence="4" type="ORF">F6X38_10810</name>
</gene>
<proteinExistence type="inferred from homology"/>
<protein>
    <submittedName>
        <fullName evidence="4">FAD-binding oxidoreductase</fullName>
    </submittedName>
</protein>
<dbReference type="Proteomes" id="UP000432089">
    <property type="component" value="Unassembled WGS sequence"/>
</dbReference>
<dbReference type="Gene3D" id="3.30.465.10">
    <property type="match status" value="1"/>
</dbReference>
<dbReference type="AlphaFoldDB" id="A0A7V7TWX4"/>
<feature type="domain" description="FAD-binding PCMH-type" evidence="3">
    <location>
        <begin position="15"/>
        <end position="188"/>
    </location>
</feature>
<comment type="similarity">
    <text evidence="1">Belongs to the FAD-binding oxidoreductase/transferase type 4 family.</text>
</comment>
<organism evidence="4 5">
    <name type="scientific">Plantimonas leprariae</name>
    <dbReference type="NCBI Taxonomy" id="2615207"/>
    <lineage>
        <taxon>Bacteria</taxon>
        <taxon>Pseudomonadati</taxon>
        <taxon>Pseudomonadota</taxon>
        <taxon>Alphaproteobacteria</taxon>
        <taxon>Hyphomicrobiales</taxon>
        <taxon>Aurantimonadaceae</taxon>
        <taxon>Plantimonas</taxon>
    </lineage>
</organism>
<evidence type="ECO:0000256" key="2">
    <source>
        <dbReference type="ARBA" id="ARBA00022827"/>
    </source>
</evidence>
<dbReference type="SUPFAM" id="SSF56176">
    <property type="entry name" value="FAD-binding/transporter-associated domain-like"/>
    <property type="match status" value="1"/>
</dbReference>
<name>A0A7V7TWX4_9HYPH</name>
<evidence type="ECO:0000313" key="4">
    <source>
        <dbReference type="EMBL" id="KAB0680050.1"/>
    </source>
</evidence>
<sequence length="445" mass="48098">MDPFVPRTDLTSWGRVLRPRQFVASPSIKTDLPDLLQRSNRFENGLLARGLGRSYGDSNLNADGAVLDCRALAGITAFDPETGLLTAEGGASLDAILAFAVPQGFFLPVTPGTCFATLAGAIANDVHGKNHHGAGTIGRWIERIRLLRTDGSEHRLPPAEVSGLFAATVGGLGLTGVITEATIRLRRIATSDMEAETVPFPDLDGFFALAEASAASHEYTVAWIDCLASGRSLGRGLFTRANHATEGPLAVPARRGPAVPMDAPSLFLNRWTIGAMNTAYYALGRRRAGARRVPYEPFFYPLDAIRDWNRLYGRRGMYQYQSVVPPRFAREATRAMLGEIAKAGQGSFLVVLKTFGVLASPGLLSFPAEGTTLALDFPNRGASTLQLLARLDAIVREAGGRLYPAKDGRLPRDLFEAGYPALERFRAHIDPGLSSSFWRRVGEDS</sequence>
<evidence type="ECO:0000256" key="1">
    <source>
        <dbReference type="ARBA" id="ARBA00008000"/>
    </source>
</evidence>
<dbReference type="GO" id="GO:0004458">
    <property type="term" value="F:D-lactate dehydrogenase (cytochrome) activity"/>
    <property type="evidence" value="ECO:0007669"/>
    <property type="project" value="TreeGrafter"/>
</dbReference>
<keyword evidence="2" id="KW-0274">FAD</keyword>